<dbReference type="GO" id="GO:0016787">
    <property type="term" value="F:hydrolase activity"/>
    <property type="evidence" value="ECO:0007669"/>
    <property type="project" value="UniProtKB-KW"/>
</dbReference>
<dbReference type="AlphaFoldDB" id="A0A939E0H2"/>
<evidence type="ECO:0000256" key="2">
    <source>
        <dbReference type="ARBA" id="ARBA00022801"/>
    </source>
</evidence>
<dbReference type="SMART" id="SM00490">
    <property type="entry name" value="HELICc"/>
    <property type="match status" value="1"/>
</dbReference>
<dbReference type="Pfam" id="PF00270">
    <property type="entry name" value="DEAD"/>
    <property type="match status" value="1"/>
</dbReference>
<name>A0A939E0H2_9CORY</name>
<dbReference type="PROSITE" id="PS51192">
    <property type="entry name" value="HELICASE_ATP_BIND_1"/>
    <property type="match status" value="1"/>
</dbReference>
<keyword evidence="2" id="KW-0378">Hydrolase</keyword>
<dbReference type="Pfam" id="PF08482">
    <property type="entry name" value="HrpB_C"/>
    <property type="match status" value="1"/>
</dbReference>
<dbReference type="Gene3D" id="1.20.120.1080">
    <property type="match status" value="1"/>
</dbReference>
<protein>
    <submittedName>
        <fullName evidence="8">ATP-dependent helicase HrpB</fullName>
    </submittedName>
</protein>
<keyword evidence="9" id="KW-1185">Reference proteome</keyword>
<accession>A0A939E0H2</accession>
<dbReference type="GO" id="GO:0003676">
    <property type="term" value="F:nucleic acid binding"/>
    <property type="evidence" value="ECO:0007669"/>
    <property type="project" value="InterPro"/>
</dbReference>
<feature type="domain" description="Helicase ATP-binding" evidence="6">
    <location>
        <begin position="26"/>
        <end position="184"/>
    </location>
</feature>
<dbReference type="EMBL" id="JAFLEQ010000012">
    <property type="protein sequence ID" value="MBN9644413.1"/>
    <property type="molecule type" value="Genomic_DNA"/>
</dbReference>
<dbReference type="Pfam" id="PF00271">
    <property type="entry name" value="Helicase_C"/>
    <property type="match status" value="1"/>
</dbReference>
<dbReference type="PIRSF" id="PIRSF005496">
    <property type="entry name" value="ATP_hel_hrpB"/>
    <property type="match status" value="1"/>
</dbReference>
<keyword evidence="3 8" id="KW-0347">Helicase</keyword>
<dbReference type="CDD" id="cd18791">
    <property type="entry name" value="SF2_C_RHA"/>
    <property type="match status" value="1"/>
</dbReference>
<evidence type="ECO:0000259" key="7">
    <source>
        <dbReference type="PROSITE" id="PS51194"/>
    </source>
</evidence>
<dbReference type="PANTHER" id="PTHR43519">
    <property type="entry name" value="ATP-DEPENDENT RNA HELICASE HRPB"/>
    <property type="match status" value="1"/>
</dbReference>
<organism evidence="8 9">
    <name type="scientific">Corynebacterium mendelii</name>
    <dbReference type="NCBI Taxonomy" id="2765362"/>
    <lineage>
        <taxon>Bacteria</taxon>
        <taxon>Bacillati</taxon>
        <taxon>Actinomycetota</taxon>
        <taxon>Actinomycetes</taxon>
        <taxon>Mycobacteriales</taxon>
        <taxon>Corynebacteriaceae</taxon>
        <taxon>Corynebacterium</taxon>
    </lineage>
</organism>
<evidence type="ECO:0000256" key="1">
    <source>
        <dbReference type="ARBA" id="ARBA00022741"/>
    </source>
</evidence>
<dbReference type="InterPro" id="IPR014001">
    <property type="entry name" value="Helicase_ATP-bd"/>
</dbReference>
<dbReference type="SMART" id="SM00847">
    <property type="entry name" value="HA2"/>
    <property type="match status" value="1"/>
</dbReference>
<evidence type="ECO:0000256" key="4">
    <source>
        <dbReference type="ARBA" id="ARBA00022840"/>
    </source>
</evidence>
<dbReference type="GO" id="GO:0004386">
    <property type="term" value="F:helicase activity"/>
    <property type="evidence" value="ECO:0007669"/>
    <property type="project" value="UniProtKB-KW"/>
</dbReference>
<gene>
    <name evidence="8" type="primary">hrpB</name>
    <name evidence="8" type="ORF">JZY06_07285</name>
</gene>
<keyword evidence="4" id="KW-0067">ATP-binding</keyword>
<dbReference type="Proteomes" id="UP000664332">
    <property type="component" value="Unassembled WGS sequence"/>
</dbReference>
<dbReference type="InterPro" id="IPR011545">
    <property type="entry name" value="DEAD/DEAH_box_helicase_dom"/>
</dbReference>
<dbReference type="PROSITE" id="PS51194">
    <property type="entry name" value="HELICASE_CTER"/>
    <property type="match status" value="1"/>
</dbReference>
<proteinExistence type="predicted"/>
<dbReference type="PANTHER" id="PTHR43519:SF1">
    <property type="entry name" value="ATP-DEPENDENT RNA HELICASE HRPB"/>
    <property type="match status" value="1"/>
</dbReference>
<dbReference type="SUPFAM" id="SSF52540">
    <property type="entry name" value="P-loop containing nucleoside triphosphate hydrolases"/>
    <property type="match status" value="1"/>
</dbReference>
<sequence>MSQPPAFALDCIGRGLPVAATTSAIADKARRFTPLVVVAPPGTGKTTLVPPVIANNVPGRVIVTAPRRVAVRAAARRLAHLDGSRLGDTVGYSVRGEHIPGSRVQFVTPGVLLRQLLADPSLPGVSAVCLDEVHERQTDTDLVLGMAAEIACLRDDLMVAAMSATVDAQRFADLLAADIIEQPAPTHPLKIIHQPGPVRLGRFGVEQSFLEHMARTTARAAAQTTGSVLVFVPGRREVDTVARHLRTLADTPVFPLHGGLDAAAQDKALDPRSGKKIVVATTIAESSLTVAGVDTVVDSGLARVPKRDAKRGFSGLVTESAAKSSMDQRAGRAGRERPGTVIRCFTPAEYSGAKDFPTPEMFSTDLTQAALQLACWGTPRGQGLKLIDQPPDKAMDDAMDTLLSIGAVTQDGKATKTGKILSTIPADPRLARALVDGTAACGRKAAEVVAVLSDNPAGDIATDIASRNNTRRSRFHREVDRLAAAADTALAALPDHTGNTTAVTTGAIAASRWCGYVTGLAYPGWIAKLMDDGTWLLACGTRAAADGSIRRSHTGWMAVAAIGRTQKKGDGHTGAIIRAAADIDEDTALRLIGTTTTTTVTVTAGGITARQVVRAGAIELSSTPVKPDPADAVAALAEEIKTHGLGMFTFDAKATALRQRLAWAHTHIGAPWPDVSDTALAHTAEMWLAGELEEIARGTPPKQIRLSEPLRRLLPWPAAADFADLVPETLAVPSGRNPAIDYSGEVPVVKVKLQECFGMTASPTVTGVAVRFHLLSPAGRPLAVTDDLDSFFAGPYQEVRKQMRGRYPKHPWPEDPFTARATHRTKKRM</sequence>
<feature type="region of interest" description="Disordered" evidence="5">
    <location>
        <begin position="807"/>
        <end position="829"/>
    </location>
</feature>
<evidence type="ECO:0000313" key="9">
    <source>
        <dbReference type="Proteomes" id="UP000664332"/>
    </source>
</evidence>
<dbReference type="GO" id="GO:0005524">
    <property type="term" value="F:ATP binding"/>
    <property type="evidence" value="ECO:0007669"/>
    <property type="project" value="UniProtKB-KW"/>
</dbReference>
<dbReference type="NCBIfam" id="TIGR01970">
    <property type="entry name" value="DEAH_box_HrpB"/>
    <property type="match status" value="1"/>
</dbReference>
<keyword evidence="1" id="KW-0547">Nucleotide-binding</keyword>
<feature type="domain" description="Helicase C-terminal" evidence="7">
    <location>
        <begin position="204"/>
        <end position="377"/>
    </location>
</feature>
<dbReference type="InterPro" id="IPR027417">
    <property type="entry name" value="P-loop_NTPase"/>
</dbReference>
<comment type="caution">
    <text evidence="8">The sequence shown here is derived from an EMBL/GenBank/DDBJ whole genome shotgun (WGS) entry which is preliminary data.</text>
</comment>
<dbReference type="SMART" id="SM00487">
    <property type="entry name" value="DEXDc"/>
    <property type="match status" value="1"/>
</dbReference>
<evidence type="ECO:0000256" key="3">
    <source>
        <dbReference type="ARBA" id="ARBA00022806"/>
    </source>
</evidence>
<dbReference type="InterPro" id="IPR010225">
    <property type="entry name" value="HrpB"/>
</dbReference>
<dbReference type="InterPro" id="IPR007502">
    <property type="entry name" value="Helicase-assoc_dom"/>
</dbReference>
<reference evidence="8" key="1">
    <citation type="submission" date="2021-03" db="EMBL/GenBank/DDBJ databases">
        <authorList>
            <person name="Sun Q."/>
        </authorList>
    </citation>
    <scope>NUCLEOTIDE SEQUENCE</scope>
    <source>
        <strain evidence="8">CCM 8862</strain>
    </source>
</reference>
<dbReference type="InterPro" id="IPR013689">
    <property type="entry name" value="RNA_helicase_ATP-dep_HrpB_C"/>
</dbReference>
<dbReference type="InterPro" id="IPR001650">
    <property type="entry name" value="Helicase_C-like"/>
</dbReference>
<evidence type="ECO:0000259" key="6">
    <source>
        <dbReference type="PROSITE" id="PS51192"/>
    </source>
</evidence>
<dbReference type="Gene3D" id="3.40.50.300">
    <property type="entry name" value="P-loop containing nucleotide triphosphate hydrolases"/>
    <property type="match status" value="2"/>
</dbReference>
<evidence type="ECO:0000256" key="5">
    <source>
        <dbReference type="SAM" id="MobiDB-lite"/>
    </source>
</evidence>
<dbReference type="RefSeq" id="WP_207278902.1">
    <property type="nucleotide sequence ID" value="NZ_JAFLEQ010000012.1"/>
</dbReference>
<evidence type="ECO:0000313" key="8">
    <source>
        <dbReference type="EMBL" id="MBN9644413.1"/>
    </source>
</evidence>